<comment type="similarity">
    <text evidence="4 11">Belongs to the SHMT family.</text>
</comment>
<keyword evidence="8 11" id="KW-0028">Amino-acid biosynthesis</keyword>
<evidence type="ECO:0000256" key="1">
    <source>
        <dbReference type="ARBA" id="ARBA00001528"/>
    </source>
</evidence>
<evidence type="ECO:0000259" key="13">
    <source>
        <dbReference type="Pfam" id="PF00464"/>
    </source>
</evidence>
<evidence type="ECO:0000256" key="9">
    <source>
        <dbReference type="ARBA" id="ARBA00022679"/>
    </source>
</evidence>
<evidence type="ECO:0000256" key="11">
    <source>
        <dbReference type="HAMAP-Rule" id="MF_00051"/>
    </source>
</evidence>
<dbReference type="PANTHER" id="PTHR11680:SF35">
    <property type="entry name" value="SERINE HYDROXYMETHYLTRANSFERASE 1"/>
    <property type="match status" value="1"/>
</dbReference>
<comment type="pathway">
    <text evidence="11">Amino-acid biosynthesis; glycine biosynthesis; glycine from L-serine: step 1/1.</text>
</comment>
<protein>
    <recommendedName>
        <fullName evidence="11">Serine hydroxymethyltransferase</fullName>
        <shortName evidence="11">SHMT</shortName>
        <shortName evidence="11">Serine methylase</shortName>
        <ecNumber evidence="11">2.1.2.1</ecNumber>
    </recommendedName>
</protein>
<dbReference type="FunFam" id="3.90.1150.10:FF:000003">
    <property type="entry name" value="Serine hydroxymethyltransferase"/>
    <property type="match status" value="1"/>
</dbReference>
<dbReference type="Pfam" id="PF00464">
    <property type="entry name" value="SHMT"/>
    <property type="match status" value="1"/>
</dbReference>
<gene>
    <name evidence="14" type="primary">glyA1</name>
    <name evidence="11" type="synonym">glyA</name>
    <name evidence="14" type="ORF">PKF023_02910</name>
</gene>
<dbReference type="GO" id="GO:0030170">
    <property type="term" value="F:pyridoxal phosphate binding"/>
    <property type="evidence" value="ECO:0007669"/>
    <property type="project" value="UniProtKB-UniRule"/>
</dbReference>
<dbReference type="FunFam" id="3.40.640.10:FF:000001">
    <property type="entry name" value="Serine hydroxymethyltransferase"/>
    <property type="match status" value="1"/>
</dbReference>
<dbReference type="InterPro" id="IPR001085">
    <property type="entry name" value="Ser_HO-MeTrfase"/>
</dbReference>
<evidence type="ECO:0000256" key="8">
    <source>
        <dbReference type="ARBA" id="ARBA00022605"/>
    </source>
</evidence>
<dbReference type="PANTHER" id="PTHR11680">
    <property type="entry name" value="SERINE HYDROXYMETHYLTRANSFERASE"/>
    <property type="match status" value="1"/>
</dbReference>
<dbReference type="InterPro" id="IPR015421">
    <property type="entry name" value="PyrdxlP-dep_Trfase_major"/>
</dbReference>
<comment type="caution">
    <text evidence="11">Lacks conserved residue(s) required for the propagation of feature annotation.</text>
</comment>
<dbReference type="SUPFAM" id="SSF53383">
    <property type="entry name" value="PLP-dependent transferases"/>
    <property type="match status" value="1"/>
</dbReference>
<evidence type="ECO:0000256" key="2">
    <source>
        <dbReference type="ARBA" id="ARBA00001933"/>
    </source>
</evidence>
<dbReference type="GO" id="GO:0004372">
    <property type="term" value="F:glycine hydroxymethyltransferase activity"/>
    <property type="evidence" value="ECO:0007669"/>
    <property type="project" value="UniProtKB-UniRule"/>
</dbReference>
<dbReference type="RefSeq" id="WP_281742843.1">
    <property type="nucleotide sequence ID" value="NZ_AP026973.1"/>
</dbReference>
<evidence type="ECO:0000256" key="10">
    <source>
        <dbReference type="ARBA" id="ARBA00022898"/>
    </source>
</evidence>
<dbReference type="InterPro" id="IPR015424">
    <property type="entry name" value="PyrdxlP-dep_Trfase"/>
</dbReference>
<feature type="site" description="Plays an important role in substrate specificity" evidence="11">
    <location>
        <position position="228"/>
    </location>
</feature>
<evidence type="ECO:0000256" key="4">
    <source>
        <dbReference type="ARBA" id="ARBA00006376"/>
    </source>
</evidence>
<keyword evidence="9 11" id="KW-0808">Transferase</keyword>
<proteinExistence type="inferred from homology"/>
<comment type="subunit">
    <text evidence="5 11">Homodimer.</text>
</comment>
<feature type="modified residue" description="N6-(pyridoxal phosphate)lysine" evidence="11 12">
    <location>
        <position position="229"/>
    </location>
</feature>
<dbReference type="InterPro" id="IPR039429">
    <property type="entry name" value="SHMT-like_dom"/>
</dbReference>
<keyword evidence="10 11" id="KW-0663">Pyridoxal phosphate</keyword>
<keyword evidence="6 11" id="KW-0963">Cytoplasm</keyword>
<reference evidence="14" key="1">
    <citation type="submission" date="2022-11" db="EMBL/GenBank/DDBJ databases">
        <title>Complete Genome Sequences of three Polynucleobacter sp. Subcluster PnecC Strains KF022, KF023, and KF032 Isolated from a Shallow Eutrophic Lake in Japan.</title>
        <authorList>
            <person name="Ogata Y."/>
            <person name="Watanabe K."/>
            <person name="Takemine S."/>
            <person name="Shindo C."/>
            <person name="Kurokawa R."/>
            <person name="Suda W."/>
        </authorList>
    </citation>
    <scope>NUCLEOTIDE SEQUENCE</scope>
    <source>
        <strain evidence="14">KF023</strain>
    </source>
</reference>
<dbReference type="NCBIfam" id="NF000586">
    <property type="entry name" value="PRK00011.1"/>
    <property type="match status" value="1"/>
</dbReference>
<comment type="cofactor">
    <cofactor evidence="2 11 12">
        <name>pyridoxal 5'-phosphate</name>
        <dbReference type="ChEBI" id="CHEBI:597326"/>
    </cofactor>
</comment>
<dbReference type="GO" id="GO:0035999">
    <property type="term" value="P:tetrahydrofolate interconversion"/>
    <property type="evidence" value="ECO:0007669"/>
    <property type="project" value="UniProtKB-UniRule"/>
</dbReference>
<organism evidence="14">
    <name type="scientific">Polynucleobacter yangtzensis</name>
    <dbReference type="NCBI Taxonomy" id="1743159"/>
    <lineage>
        <taxon>Bacteria</taxon>
        <taxon>Pseudomonadati</taxon>
        <taxon>Pseudomonadota</taxon>
        <taxon>Betaproteobacteria</taxon>
        <taxon>Burkholderiales</taxon>
        <taxon>Burkholderiaceae</taxon>
        <taxon>Polynucleobacter</taxon>
    </lineage>
</organism>
<dbReference type="HAMAP" id="MF_00051">
    <property type="entry name" value="SHMT"/>
    <property type="match status" value="1"/>
</dbReference>
<name>A0A9C7FJD7_9BURK</name>
<dbReference type="CDD" id="cd00378">
    <property type="entry name" value="SHMT"/>
    <property type="match status" value="1"/>
</dbReference>
<dbReference type="PIRSF" id="PIRSF000412">
    <property type="entry name" value="SHMT"/>
    <property type="match status" value="1"/>
</dbReference>
<comment type="pathway">
    <text evidence="11">One-carbon metabolism; tetrahydrofolate interconversion.</text>
</comment>
<dbReference type="InterPro" id="IPR019798">
    <property type="entry name" value="Ser_HO-MeTrfase_PLP_BS"/>
</dbReference>
<dbReference type="GO" id="GO:0019264">
    <property type="term" value="P:glycine biosynthetic process from serine"/>
    <property type="evidence" value="ECO:0007669"/>
    <property type="project" value="UniProtKB-UniRule"/>
</dbReference>
<evidence type="ECO:0000256" key="12">
    <source>
        <dbReference type="PIRSR" id="PIRSR000412-50"/>
    </source>
</evidence>
<dbReference type="Gene3D" id="3.90.1150.10">
    <property type="entry name" value="Aspartate Aminotransferase, domain 1"/>
    <property type="match status" value="1"/>
</dbReference>
<dbReference type="Gene3D" id="3.40.640.10">
    <property type="entry name" value="Type I PLP-dependent aspartate aminotransferase-like (Major domain)"/>
    <property type="match status" value="1"/>
</dbReference>
<feature type="binding site" evidence="11">
    <location>
        <position position="121"/>
    </location>
    <ligand>
        <name>(6S)-5,6,7,8-tetrahydrofolate</name>
        <dbReference type="ChEBI" id="CHEBI:57453"/>
    </ligand>
</feature>
<comment type="subcellular location">
    <subcellularLocation>
        <location evidence="3 11">Cytoplasm</location>
    </subcellularLocation>
</comment>
<accession>A0A9C7FJD7</accession>
<dbReference type="PROSITE" id="PS00096">
    <property type="entry name" value="SHMT"/>
    <property type="match status" value="1"/>
</dbReference>
<keyword evidence="7 11" id="KW-0554">One-carbon metabolism</keyword>
<evidence type="ECO:0000256" key="5">
    <source>
        <dbReference type="ARBA" id="ARBA00011738"/>
    </source>
</evidence>
<evidence type="ECO:0000256" key="7">
    <source>
        <dbReference type="ARBA" id="ARBA00022563"/>
    </source>
</evidence>
<dbReference type="EMBL" id="AP026973">
    <property type="protein sequence ID" value="BDT76488.1"/>
    <property type="molecule type" value="Genomic_DNA"/>
</dbReference>
<comment type="catalytic activity">
    <reaction evidence="1 11">
        <text>(6R)-5,10-methylene-5,6,7,8-tetrahydrofolate + glycine + H2O = (6S)-5,6,7,8-tetrahydrofolate + L-serine</text>
        <dbReference type="Rhea" id="RHEA:15481"/>
        <dbReference type="ChEBI" id="CHEBI:15377"/>
        <dbReference type="ChEBI" id="CHEBI:15636"/>
        <dbReference type="ChEBI" id="CHEBI:33384"/>
        <dbReference type="ChEBI" id="CHEBI:57305"/>
        <dbReference type="ChEBI" id="CHEBI:57453"/>
        <dbReference type="EC" id="2.1.2.1"/>
    </reaction>
</comment>
<dbReference type="GO" id="GO:0005829">
    <property type="term" value="C:cytosol"/>
    <property type="evidence" value="ECO:0007669"/>
    <property type="project" value="TreeGrafter"/>
</dbReference>
<comment type="function">
    <text evidence="11">Catalyzes the reversible interconversion of serine and glycine with tetrahydrofolate (THF) serving as the one-carbon carrier. This reaction serves as the major source of one-carbon groups required for the biosynthesis of purines, thymidylate, methionine, and other important biomolecules. Also exhibits THF-independent aldolase activity toward beta-hydroxyamino acids, producing glycine and aldehydes, via a retro-aldol mechanism.</text>
</comment>
<dbReference type="Proteomes" id="UP001211097">
    <property type="component" value="Chromosome"/>
</dbReference>
<dbReference type="AlphaFoldDB" id="A0A9C7FJD7"/>
<feature type="binding site" evidence="11">
    <location>
        <begin position="125"/>
        <end position="127"/>
    </location>
    <ligand>
        <name>(6S)-5,6,7,8-tetrahydrofolate</name>
        <dbReference type="ChEBI" id="CHEBI:57453"/>
    </ligand>
</feature>
<evidence type="ECO:0000256" key="6">
    <source>
        <dbReference type="ARBA" id="ARBA00022490"/>
    </source>
</evidence>
<dbReference type="InterPro" id="IPR015422">
    <property type="entry name" value="PyrdxlP-dep_Trfase_small"/>
</dbReference>
<dbReference type="EC" id="2.1.2.1" evidence="11"/>
<dbReference type="InterPro" id="IPR049943">
    <property type="entry name" value="Ser_HO-MeTrfase-like"/>
</dbReference>
<evidence type="ECO:0000313" key="14">
    <source>
        <dbReference type="EMBL" id="BDT76488.1"/>
    </source>
</evidence>
<dbReference type="KEGG" id="pyt:PKF023_02910"/>
<sequence length="414" mass="44974">MFDRQNTLAKTDPQLWEAIQNENKRQEDHIELIASENYTSPAVMAAQGSQLTNKYAEGYPGKRYYGGCEFVDVAEQLAIDRVKTLFGAEAANVQPHCGASANQAVFLAFLKPGDTFMGMSLAEGGHLTHGMALNMSGKWFNPIAYGLDKNEEIDYEQMERLAREHKPKLIIAGASAYSKKIDFERIGKLAKEVGAIFMVDMAHYAGLVAAGVYPNPVPHADIVTSTTHKSLRGPRGGIILMKAEHEKAINSAVFPGLQGGPLMHVIAAKAVAFKEAAEPGFKEYQKQVVANAKALAETLIARGLRIVSGGTDSHVMLVDLRAKKMTGKEAERVLGEAHITCNKNGIPNDPEKPMVTSGIRLGSPAMTTRGFKEAEARQVGNFIADVLDNPNDPENIAKVRAQVAELTKRFPVYG</sequence>
<evidence type="ECO:0000256" key="3">
    <source>
        <dbReference type="ARBA" id="ARBA00004496"/>
    </source>
</evidence>
<feature type="domain" description="Serine hydroxymethyltransferase-like" evidence="13">
    <location>
        <begin position="8"/>
        <end position="383"/>
    </location>
</feature>